<evidence type="ECO:0000313" key="3">
    <source>
        <dbReference type="EMBL" id="KAK9993557.1"/>
    </source>
</evidence>
<dbReference type="EMBL" id="JAZDWU010000008">
    <property type="protein sequence ID" value="KAK9993557.1"/>
    <property type="molecule type" value="Genomic_DNA"/>
</dbReference>
<comment type="caution">
    <text evidence="3">The sequence shown here is derived from an EMBL/GenBank/DDBJ whole genome shotgun (WGS) entry which is preliminary data.</text>
</comment>
<evidence type="ECO:0000256" key="1">
    <source>
        <dbReference type="SAM" id="Coils"/>
    </source>
</evidence>
<proteinExistence type="predicted"/>
<reference evidence="3 4" key="1">
    <citation type="submission" date="2024-01" db="EMBL/GenBank/DDBJ databases">
        <title>A telomere-to-telomere, gap-free genome of sweet tea (Lithocarpus litseifolius).</title>
        <authorList>
            <person name="Zhou J."/>
        </authorList>
    </citation>
    <scope>NUCLEOTIDE SEQUENCE [LARGE SCALE GENOMIC DNA]</scope>
    <source>
        <strain evidence="3">Zhou-2022a</strain>
        <tissue evidence="3">Leaf</tissue>
    </source>
</reference>
<feature type="compositionally biased region" description="Basic and acidic residues" evidence="2">
    <location>
        <begin position="345"/>
        <end position="363"/>
    </location>
</feature>
<keyword evidence="4" id="KW-1185">Reference proteome</keyword>
<feature type="coiled-coil region" evidence="1">
    <location>
        <begin position="237"/>
        <end position="285"/>
    </location>
</feature>
<organism evidence="3 4">
    <name type="scientific">Lithocarpus litseifolius</name>
    <dbReference type="NCBI Taxonomy" id="425828"/>
    <lineage>
        <taxon>Eukaryota</taxon>
        <taxon>Viridiplantae</taxon>
        <taxon>Streptophyta</taxon>
        <taxon>Embryophyta</taxon>
        <taxon>Tracheophyta</taxon>
        <taxon>Spermatophyta</taxon>
        <taxon>Magnoliopsida</taxon>
        <taxon>eudicotyledons</taxon>
        <taxon>Gunneridae</taxon>
        <taxon>Pentapetalae</taxon>
        <taxon>rosids</taxon>
        <taxon>fabids</taxon>
        <taxon>Fagales</taxon>
        <taxon>Fagaceae</taxon>
        <taxon>Lithocarpus</taxon>
    </lineage>
</organism>
<evidence type="ECO:0000256" key="2">
    <source>
        <dbReference type="SAM" id="MobiDB-lite"/>
    </source>
</evidence>
<accession>A0AAW2C8B6</accession>
<gene>
    <name evidence="3" type="ORF">SO802_023260</name>
</gene>
<dbReference type="Proteomes" id="UP001459277">
    <property type="component" value="Unassembled WGS sequence"/>
</dbReference>
<feature type="region of interest" description="Disordered" evidence="2">
    <location>
        <begin position="73"/>
        <end position="113"/>
    </location>
</feature>
<sequence length="372" mass="41539">MPVDTTWGVLPPSVEFFGEDFQKTKLEDRSWAKLVSLETIHWHCDGPEPFEEVIRNEKQVRVQMDDAKRRAIIKQQAAARKKGSQTGGTDTPKLPVSKRKPVQETDRHTKKTKVTTETVVGLEAEAKKIVPVKHGKGKGLMMGGQVPNVEKPPVLLREDSKYALEKLSSIITSDDYEDLGNHATEAMGETGLFNLAQAVVMMKGLMDRCVHNKMALGCVRAKAAETEDELAQFKVWRVVIEKKLVMSEQERVELEKQTEVLQKVLGDKEKEIISVKDQLHQAKEDAIKEFHDSEVYLTKLGSTLADGFDDALRQVKASHPELDLSHVSIDEAQTQTSVLPAASDSTDRLFDEDQDVKGDGNRDDEAETAVQV</sequence>
<dbReference type="AlphaFoldDB" id="A0AAW2C8B6"/>
<keyword evidence="1" id="KW-0175">Coiled coil</keyword>
<name>A0AAW2C8B6_9ROSI</name>
<protein>
    <submittedName>
        <fullName evidence="3">Uncharacterized protein</fullName>
    </submittedName>
</protein>
<evidence type="ECO:0000313" key="4">
    <source>
        <dbReference type="Proteomes" id="UP001459277"/>
    </source>
</evidence>
<feature type="region of interest" description="Disordered" evidence="2">
    <location>
        <begin position="335"/>
        <end position="372"/>
    </location>
</feature>